<feature type="region of interest" description="Disordered" evidence="1">
    <location>
        <begin position="1"/>
        <end position="24"/>
    </location>
</feature>
<sequence length="51" mass="5614">MEEKSASARSMKEPRSRESQMTVGSCCKNGAQSLKPMYDGDRTSFCHSLVA</sequence>
<evidence type="ECO:0000313" key="3">
    <source>
        <dbReference type="Proteomes" id="UP000654482"/>
    </source>
</evidence>
<dbReference type="EMBL" id="JADEWZ010000033">
    <property type="protein sequence ID" value="MBE9117895.1"/>
    <property type="molecule type" value="Genomic_DNA"/>
</dbReference>
<protein>
    <submittedName>
        <fullName evidence="2">Uncharacterized protein</fullName>
    </submittedName>
</protein>
<dbReference type="AlphaFoldDB" id="A0A8J7JCU7"/>
<organism evidence="2 3">
    <name type="scientific">Lusitaniella coriacea LEGE 07157</name>
    <dbReference type="NCBI Taxonomy" id="945747"/>
    <lineage>
        <taxon>Bacteria</taxon>
        <taxon>Bacillati</taxon>
        <taxon>Cyanobacteriota</taxon>
        <taxon>Cyanophyceae</taxon>
        <taxon>Spirulinales</taxon>
        <taxon>Lusitaniellaceae</taxon>
        <taxon>Lusitaniella</taxon>
    </lineage>
</organism>
<accession>A0A8J7JCU7</accession>
<evidence type="ECO:0000256" key="1">
    <source>
        <dbReference type="SAM" id="MobiDB-lite"/>
    </source>
</evidence>
<name>A0A8J7JCU7_9CYAN</name>
<gene>
    <name evidence="2" type="ORF">IQ249_18515</name>
</gene>
<keyword evidence="3" id="KW-1185">Reference proteome</keyword>
<reference evidence="2" key="1">
    <citation type="submission" date="2020-10" db="EMBL/GenBank/DDBJ databases">
        <authorList>
            <person name="Castelo-Branco R."/>
            <person name="Eusebio N."/>
            <person name="Adriana R."/>
            <person name="Vieira A."/>
            <person name="Brugerolle De Fraissinette N."/>
            <person name="Rezende De Castro R."/>
            <person name="Schneider M.P."/>
            <person name="Vasconcelos V."/>
            <person name="Leao P.N."/>
        </authorList>
    </citation>
    <scope>NUCLEOTIDE SEQUENCE</scope>
    <source>
        <strain evidence="2">LEGE 07157</strain>
    </source>
</reference>
<dbReference type="RefSeq" id="WP_194030983.1">
    <property type="nucleotide sequence ID" value="NZ_JADEWZ010000033.1"/>
</dbReference>
<dbReference type="Proteomes" id="UP000654482">
    <property type="component" value="Unassembled WGS sequence"/>
</dbReference>
<feature type="compositionally biased region" description="Basic and acidic residues" evidence="1">
    <location>
        <begin position="1"/>
        <end position="18"/>
    </location>
</feature>
<proteinExistence type="predicted"/>
<comment type="caution">
    <text evidence="2">The sequence shown here is derived from an EMBL/GenBank/DDBJ whole genome shotgun (WGS) entry which is preliminary data.</text>
</comment>
<evidence type="ECO:0000313" key="2">
    <source>
        <dbReference type="EMBL" id="MBE9117895.1"/>
    </source>
</evidence>